<organism evidence="9 10">
    <name type="scientific">Endocarpon pusillum</name>
    <dbReference type="NCBI Taxonomy" id="364733"/>
    <lineage>
        <taxon>Eukaryota</taxon>
        <taxon>Fungi</taxon>
        <taxon>Dikarya</taxon>
        <taxon>Ascomycota</taxon>
        <taxon>Pezizomycotina</taxon>
        <taxon>Eurotiomycetes</taxon>
        <taxon>Chaetothyriomycetidae</taxon>
        <taxon>Verrucariales</taxon>
        <taxon>Verrucariaceae</taxon>
        <taxon>Endocarpon</taxon>
    </lineage>
</organism>
<reference evidence="9" key="1">
    <citation type="submission" date="2020-02" db="EMBL/GenBank/DDBJ databases">
        <authorList>
            <person name="Palmer J.M."/>
        </authorList>
    </citation>
    <scope>NUCLEOTIDE SEQUENCE</scope>
    <source>
        <strain evidence="9">EPUS1.4</strain>
        <tissue evidence="9">Thallus</tissue>
    </source>
</reference>
<keyword evidence="10" id="KW-1185">Reference proteome</keyword>
<evidence type="ECO:0000256" key="6">
    <source>
        <dbReference type="ARBA" id="ARBA00023136"/>
    </source>
</evidence>
<dbReference type="EMBL" id="JAACFV010000072">
    <property type="protein sequence ID" value="KAF7507261.1"/>
    <property type="molecule type" value="Genomic_DNA"/>
</dbReference>
<dbReference type="Pfam" id="PF13813">
    <property type="entry name" value="MBOAT_2"/>
    <property type="match status" value="1"/>
</dbReference>
<keyword evidence="5 7" id="KW-1133">Transmembrane helix</keyword>
<feature type="transmembrane region" description="Helical" evidence="7">
    <location>
        <begin position="399"/>
        <end position="416"/>
    </location>
</feature>
<name>A0A8H7AHP5_9EURO</name>
<feature type="transmembrane region" description="Helical" evidence="7">
    <location>
        <begin position="33"/>
        <end position="54"/>
    </location>
</feature>
<evidence type="ECO:0000313" key="9">
    <source>
        <dbReference type="EMBL" id="KAF7507261.1"/>
    </source>
</evidence>
<feature type="transmembrane region" description="Helical" evidence="7">
    <location>
        <begin position="61"/>
        <end position="78"/>
    </location>
</feature>
<gene>
    <name evidence="9" type="ORF">GJ744_010819</name>
</gene>
<dbReference type="InterPro" id="IPR032805">
    <property type="entry name" value="Wax_synthase_dom"/>
</dbReference>
<feature type="transmembrane region" description="Helical" evidence="7">
    <location>
        <begin position="428"/>
        <end position="449"/>
    </location>
</feature>
<dbReference type="PANTHER" id="PTHR31595">
    <property type="entry name" value="LONG-CHAIN-ALCOHOL O-FATTY-ACYLTRANSFERASE 3-RELATED"/>
    <property type="match status" value="1"/>
</dbReference>
<evidence type="ECO:0000313" key="10">
    <source>
        <dbReference type="Proteomes" id="UP000606974"/>
    </source>
</evidence>
<protein>
    <recommendedName>
        <fullName evidence="8">Wax synthase domain-containing protein</fullName>
    </recommendedName>
</protein>
<comment type="subcellular location">
    <subcellularLocation>
        <location evidence="1">Membrane</location>
        <topology evidence="1">Multi-pass membrane protein</topology>
    </subcellularLocation>
</comment>
<dbReference type="Proteomes" id="UP000606974">
    <property type="component" value="Unassembled WGS sequence"/>
</dbReference>
<keyword evidence="4 7" id="KW-0812">Transmembrane</keyword>
<evidence type="ECO:0000256" key="1">
    <source>
        <dbReference type="ARBA" id="ARBA00004141"/>
    </source>
</evidence>
<evidence type="ECO:0000256" key="3">
    <source>
        <dbReference type="ARBA" id="ARBA00022679"/>
    </source>
</evidence>
<accession>A0A8H7AHP5</accession>
<proteinExistence type="inferred from homology"/>
<dbReference type="GO" id="GO:0016020">
    <property type="term" value="C:membrane"/>
    <property type="evidence" value="ECO:0007669"/>
    <property type="project" value="UniProtKB-SubCell"/>
</dbReference>
<dbReference type="InterPro" id="IPR044851">
    <property type="entry name" value="Wax_synthase"/>
</dbReference>
<feature type="transmembrane region" description="Helical" evidence="7">
    <location>
        <begin position="90"/>
        <end position="109"/>
    </location>
</feature>
<feature type="transmembrane region" description="Helical" evidence="7">
    <location>
        <begin position="470"/>
        <end position="486"/>
    </location>
</feature>
<dbReference type="GO" id="GO:0006629">
    <property type="term" value="P:lipid metabolic process"/>
    <property type="evidence" value="ECO:0007669"/>
    <property type="project" value="InterPro"/>
</dbReference>
<evidence type="ECO:0000256" key="4">
    <source>
        <dbReference type="ARBA" id="ARBA00022692"/>
    </source>
</evidence>
<dbReference type="PANTHER" id="PTHR31595:SF67">
    <property type="entry name" value="WAX SYNTHASE DOMAIN-CONTAINING PROTEIN"/>
    <property type="match status" value="1"/>
</dbReference>
<evidence type="ECO:0000259" key="8">
    <source>
        <dbReference type="Pfam" id="PF13813"/>
    </source>
</evidence>
<feature type="domain" description="Wax synthase" evidence="8">
    <location>
        <begin position="345"/>
        <end position="436"/>
    </location>
</feature>
<feature type="transmembrane region" description="Helical" evidence="7">
    <location>
        <begin position="300"/>
        <end position="326"/>
    </location>
</feature>
<keyword evidence="3" id="KW-0808">Transferase</keyword>
<evidence type="ECO:0000256" key="7">
    <source>
        <dbReference type="SAM" id="Phobius"/>
    </source>
</evidence>
<evidence type="ECO:0000256" key="2">
    <source>
        <dbReference type="ARBA" id="ARBA00007282"/>
    </source>
</evidence>
<keyword evidence="6 7" id="KW-0472">Membrane</keyword>
<sequence>MYHQEPRTYRELLAQREQLFQSALANGSIEPFLYPWDTISVGILVLSVLILPRFRAKYSRWASRLAFVLLTLSCISVMRRCRSLGLANGYGIGLMCVWGIVWSGVLLVYNDPKAAFQRLEWRDRKTEEEAVVAVSSINRSLNSTKPADSSLRNRKIYGVVGGAHDPPKEDKDLREDTDKSNHVLVWQSYPDGFRHRLDWVTDLCTSFRGPGWNWHIQTLPAADYPNPSMLPTPSSSTKSLKRIAVRDFLIWYLVIDTVKTVAMADPYFWGVVAISSPGPTAAYLPSIIANTAPLTKLYRLFLSLLATVSALSFIFTLSPLFFALLLPLLNLHIYTRAPLLEPVLYPPYWGSFTTSVLDKGLAGWWGKWWHQLFRMGVSEPSRFLIEELGWDRQSQKAKLLQLFTAFAISGTVHAGASYTTFNPESRPWSGPFAFFFSQAFGILAEQFVFKTMGVSDLVRSCPRTLRRAGTLVYVMAWFYVTGPWLTDDFARSGIWLFEPVPVSLLRGLGLGAEGEGWWCWAGTWVWWWNGVEGTPWWRKGIAI</sequence>
<dbReference type="OrthoDB" id="2796277at2759"/>
<evidence type="ECO:0000256" key="5">
    <source>
        <dbReference type="ARBA" id="ARBA00022989"/>
    </source>
</evidence>
<comment type="caution">
    <text evidence="9">The sequence shown here is derived from an EMBL/GenBank/DDBJ whole genome shotgun (WGS) entry which is preliminary data.</text>
</comment>
<comment type="similarity">
    <text evidence="2">Belongs to the wax synthase family.</text>
</comment>
<dbReference type="AlphaFoldDB" id="A0A8H7AHP5"/>
<dbReference type="GO" id="GO:0008374">
    <property type="term" value="F:O-acyltransferase activity"/>
    <property type="evidence" value="ECO:0007669"/>
    <property type="project" value="InterPro"/>
</dbReference>